<dbReference type="InterPro" id="IPR010895">
    <property type="entry name" value="CHRD"/>
</dbReference>
<evidence type="ECO:0000313" key="4">
    <source>
        <dbReference type="Proteomes" id="UP000248706"/>
    </source>
</evidence>
<protein>
    <recommendedName>
        <fullName evidence="2">CHRD domain-containing protein</fullName>
    </recommendedName>
</protein>
<dbReference type="Pfam" id="PF07452">
    <property type="entry name" value="CHRD"/>
    <property type="match status" value="1"/>
</dbReference>
<dbReference type="PROSITE" id="PS51257">
    <property type="entry name" value="PROKAR_LIPOPROTEIN"/>
    <property type="match status" value="1"/>
</dbReference>
<dbReference type="GO" id="GO:0046872">
    <property type="term" value="F:metal ion binding"/>
    <property type="evidence" value="ECO:0007669"/>
    <property type="project" value="InterPro"/>
</dbReference>
<evidence type="ECO:0000256" key="1">
    <source>
        <dbReference type="ARBA" id="ARBA00010457"/>
    </source>
</evidence>
<dbReference type="GO" id="GO:0006801">
    <property type="term" value="P:superoxide metabolic process"/>
    <property type="evidence" value="ECO:0007669"/>
    <property type="project" value="InterPro"/>
</dbReference>
<name>A0A328VFK3_9CHLR</name>
<dbReference type="RefSeq" id="WP_112428656.1">
    <property type="nucleotide sequence ID" value="NZ_MCIF01000002.1"/>
</dbReference>
<keyword evidence="4" id="KW-1185">Reference proteome</keyword>
<sequence>MNALKSRATAWAGALGGLALLFVLVACGAATPSSGAAPNRTAVTATFASVVFKHMPTGTAQLIWTPQDHSLTVKVSMQGLVPGTSHPAHIHKGSCQHPGPVVYPLPMLRADEHGQASITAVFKGESEGIPATGWYINVHNGPTAVTAAQIQSISCGDISNPAGSSPKSRQQVNVALGEDIAPNQAIKGQAQLRLEERTLTIHVSVSGLAPDSTHDFQLHAGSCSGMGQLLYNLQPLKANARGEADASLTVKGIKAIPSSGWYLVLYQASGASVEANSDIVACGDVVPAI</sequence>
<dbReference type="OrthoDB" id="4617389at2"/>
<comment type="similarity">
    <text evidence="1">Belongs to the Cu-Zn superoxide dismutase family.</text>
</comment>
<dbReference type="SUPFAM" id="SSF49329">
    <property type="entry name" value="Cu,Zn superoxide dismutase-like"/>
    <property type="match status" value="1"/>
</dbReference>
<proteinExistence type="inferred from homology"/>
<gene>
    <name evidence="3" type="ORF">A4R35_09150</name>
</gene>
<accession>A0A328VFK3</accession>
<dbReference type="EMBL" id="MCIF01000002">
    <property type="protein sequence ID" value="RAQ95699.1"/>
    <property type="molecule type" value="Genomic_DNA"/>
</dbReference>
<dbReference type="InterPro" id="IPR036423">
    <property type="entry name" value="SOD-like_Cu/Zn_dom_sf"/>
</dbReference>
<dbReference type="AlphaFoldDB" id="A0A328VFK3"/>
<evidence type="ECO:0000313" key="3">
    <source>
        <dbReference type="EMBL" id="RAQ95699.1"/>
    </source>
</evidence>
<feature type="domain" description="CHRD" evidence="2">
    <location>
        <begin position="56"/>
        <end position="140"/>
    </location>
</feature>
<comment type="caution">
    <text evidence="3">The sequence shown here is derived from an EMBL/GenBank/DDBJ whole genome shotgun (WGS) entry which is preliminary data.</text>
</comment>
<evidence type="ECO:0000259" key="2">
    <source>
        <dbReference type="Pfam" id="PF07452"/>
    </source>
</evidence>
<dbReference type="Proteomes" id="UP000248706">
    <property type="component" value="Unassembled WGS sequence"/>
</dbReference>
<organism evidence="3 4">
    <name type="scientific">Thermogemmatispora tikiterensis</name>
    <dbReference type="NCBI Taxonomy" id="1825093"/>
    <lineage>
        <taxon>Bacteria</taxon>
        <taxon>Bacillati</taxon>
        <taxon>Chloroflexota</taxon>
        <taxon>Ktedonobacteria</taxon>
        <taxon>Thermogemmatisporales</taxon>
        <taxon>Thermogemmatisporaceae</taxon>
        <taxon>Thermogemmatispora</taxon>
    </lineage>
</organism>
<reference evidence="3 4" key="1">
    <citation type="submission" date="2016-08" db="EMBL/GenBank/DDBJ databases">
        <title>Analysis of Carbohydrate Active Enzymes in Thermogemmatispora T81 Reveals Carbohydrate Degradation Ability.</title>
        <authorList>
            <person name="Tomazini A."/>
            <person name="Lal S."/>
            <person name="Stott M."/>
            <person name="Henrissat B."/>
            <person name="Polikarpov I."/>
            <person name="Sparling R."/>
            <person name="Levin D.B."/>
        </authorList>
    </citation>
    <scope>NUCLEOTIDE SEQUENCE [LARGE SCALE GENOMIC DNA]</scope>
    <source>
        <strain evidence="3 4">T81</strain>
    </source>
</reference>